<accession>A0ABT8YB03</accession>
<comment type="caution">
    <text evidence="2">The sequence shown here is derived from an EMBL/GenBank/DDBJ whole genome shotgun (WGS) entry which is preliminary data.</text>
</comment>
<dbReference type="InterPro" id="IPR001279">
    <property type="entry name" value="Metallo-B-lactamas"/>
</dbReference>
<dbReference type="RefSeq" id="WP_303542689.1">
    <property type="nucleotide sequence ID" value="NZ_JAUOTP010000004.1"/>
</dbReference>
<feature type="domain" description="Metallo-beta-lactamase" evidence="1">
    <location>
        <begin position="35"/>
        <end position="243"/>
    </location>
</feature>
<dbReference type="Proteomes" id="UP001169764">
    <property type="component" value="Unassembled WGS sequence"/>
</dbReference>
<dbReference type="Gene3D" id="3.60.15.10">
    <property type="entry name" value="Ribonuclease Z/Hydroxyacylglutathione hydrolase-like"/>
    <property type="match status" value="1"/>
</dbReference>
<dbReference type="Pfam" id="PF00753">
    <property type="entry name" value="Lactamase_B"/>
    <property type="match status" value="1"/>
</dbReference>
<dbReference type="SUPFAM" id="SSF56281">
    <property type="entry name" value="Metallo-hydrolase/oxidoreductase"/>
    <property type="match status" value="1"/>
</dbReference>
<dbReference type="PANTHER" id="PTHR30619:SF1">
    <property type="entry name" value="RECOMBINATION PROTEIN 2"/>
    <property type="match status" value="1"/>
</dbReference>
<evidence type="ECO:0000313" key="3">
    <source>
        <dbReference type="Proteomes" id="UP001169764"/>
    </source>
</evidence>
<evidence type="ECO:0000313" key="2">
    <source>
        <dbReference type="EMBL" id="MDO6415018.1"/>
    </source>
</evidence>
<organism evidence="2 3">
    <name type="scientific">Sphingomonas natans</name>
    <dbReference type="NCBI Taxonomy" id="3063330"/>
    <lineage>
        <taxon>Bacteria</taxon>
        <taxon>Pseudomonadati</taxon>
        <taxon>Pseudomonadota</taxon>
        <taxon>Alphaproteobacteria</taxon>
        <taxon>Sphingomonadales</taxon>
        <taxon>Sphingomonadaceae</taxon>
        <taxon>Sphingomonas</taxon>
    </lineage>
</organism>
<reference evidence="2" key="1">
    <citation type="submission" date="2023-07" db="EMBL/GenBank/DDBJ databases">
        <authorList>
            <person name="Kim M."/>
        </authorList>
    </citation>
    <scope>NUCLEOTIDE SEQUENCE</scope>
    <source>
        <strain evidence="2">BIUV-7</strain>
    </source>
</reference>
<evidence type="ECO:0000259" key="1">
    <source>
        <dbReference type="SMART" id="SM00849"/>
    </source>
</evidence>
<protein>
    <submittedName>
        <fullName evidence="2">MBL fold metallo-hydrolase</fullName>
    </submittedName>
</protein>
<dbReference type="InterPro" id="IPR052159">
    <property type="entry name" value="Competence_DNA_uptake"/>
</dbReference>
<keyword evidence="3" id="KW-1185">Reference proteome</keyword>
<dbReference type="EMBL" id="JAUOTP010000004">
    <property type="protein sequence ID" value="MDO6415018.1"/>
    <property type="molecule type" value="Genomic_DNA"/>
</dbReference>
<sequence>MKHLVFALAICGVCASPTPAADRGALRIVFIDVEGGAATLIVTPEGHSLLIDTGWPAALSGGGKPAAAGSGTSAQRIVAAAKREGLSRIDHLLLTHYHADHLGGARELIGAFPIGAFVDHGPNRQPAVGDPPANRSGYQPAELYAGYVAAIAGKPHRVMRPGHVLTIDGLSVTAIDSDGAILNRSLPGAGGPGVGCAAATRGTDIGTDENPRSLGTLLAWGKARILALGDTTRIIEDRLVCPRDLIGPVDLMIADNHGTDNAGSPLLLDTVKPSVIVFNNGAAKGADQASLAFAKAAPYVRGIWQVHFATRSPGDNARAGQIANPDGADAMHPLRLAIGRDGAIAVTNMRTGLTTHYPKAAARPSR</sequence>
<dbReference type="InterPro" id="IPR036866">
    <property type="entry name" value="RibonucZ/Hydroxyglut_hydro"/>
</dbReference>
<name>A0ABT8YB03_9SPHN</name>
<gene>
    <name evidence="2" type="ORF">Q4F19_11555</name>
</gene>
<dbReference type="SMART" id="SM00849">
    <property type="entry name" value="Lactamase_B"/>
    <property type="match status" value="1"/>
</dbReference>
<proteinExistence type="predicted"/>
<dbReference type="PANTHER" id="PTHR30619">
    <property type="entry name" value="DNA INTERNALIZATION/COMPETENCE PROTEIN COMEC/REC2"/>
    <property type="match status" value="1"/>
</dbReference>